<reference evidence="3 4" key="1">
    <citation type="submission" date="2020-07" db="EMBL/GenBank/DDBJ databases">
        <title>Sequencing the genomes of 1000 actinobacteria strains.</title>
        <authorList>
            <person name="Klenk H.-P."/>
        </authorList>
    </citation>
    <scope>NUCLEOTIDE SEQUENCE [LARGE SCALE GENOMIC DNA]</scope>
    <source>
        <strain evidence="3 4">DSM 19663</strain>
    </source>
</reference>
<comment type="caution">
    <text evidence="3">The sequence shown here is derived from an EMBL/GenBank/DDBJ whole genome shotgun (WGS) entry which is preliminary data.</text>
</comment>
<dbReference type="EMBL" id="JACGWX010000009">
    <property type="protein sequence ID" value="MBA8848908.1"/>
    <property type="molecule type" value="Genomic_DNA"/>
</dbReference>
<evidence type="ECO:0000313" key="3">
    <source>
        <dbReference type="EMBL" id="MBA8848908.1"/>
    </source>
</evidence>
<dbReference type="AlphaFoldDB" id="A0A839EH70"/>
<keyword evidence="2" id="KW-0472">Membrane</keyword>
<proteinExistence type="predicted"/>
<keyword evidence="4" id="KW-1185">Reference proteome</keyword>
<evidence type="ECO:0000313" key="4">
    <source>
        <dbReference type="Proteomes" id="UP000585905"/>
    </source>
</evidence>
<organism evidence="3 4">
    <name type="scientific">Microcella alkalica</name>
    <dbReference type="NCBI Taxonomy" id="355930"/>
    <lineage>
        <taxon>Bacteria</taxon>
        <taxon>Bacillati</taxon>
        <taxon>Actinomycetota</taxon>
        <taxon>Actinomycetes</taxon>
        <taxon>Micrococcales</taxon>
        <taxon>Microbacteriaceae</taxon>
        <taxon>Microcella</taxon>
    </lineage>
</organism>
<dbReference type="RefSeq" id="WP_343051009.1">
    <property type="nucleotide sequence ID" value="NZ_BAAAOV010000004.1"/>
</dbReference>
<feature type="transmembrane region" description="Helical" evidence="2">
    <location>
        <begin position="112"/>
        <end position="129"/>
    </location>
</feature>
<feature type="transmembrane region" description="Helical" evidence="2">
    <location>
        <begin position="31"/>
        <end position="50"/>
    </location>
</feature>
<keyword evidence="2" id="KW-1133">Transmembrane helix</keyword>
<feature type="region of interest" description="Disordered" evidence="1">
    <location>
        <begin position="313"/>
        <end position="347"/>
    </location>
</feature>
<feature type="transmembrane region" description="Helical" evidence="2">
    <location>
        <begin position="88"/>
        <end position="105"/>
    </location>
</feature>
<sequence>MPRALIVTMAALFSGYHIVLGLYTIDIPSNPLAVLAAMVLYALASTISLLPGQPERMPVWMAALNVAVCVSMTLLITPQLDPAREGGLGYATWYVAAIGTLLTITSTRKRHLFAWAGIVLLVVQTIWWGGPGLLLSIGVIGSAAWVAISHILSRALAKASLDAQRFAQAEREATDWQAAQEAHLYERQFRLGQTSTMAAPMLRVIERSGGELSEEQRRECLYLEAAIRDEIRGRELLNDAVRAQVMAARRRGATVTLFDEGGLDGVDPEEHELILDQLAVAIRGTGARRIIARTAPADSEIAVTVVGLTPVGDGSARDLGSAEEEDDEDDAVDLWLEIPRPSARRSS</sequence>
<evidence type="ECO:0000256" key="1">
    <source>
        <dbReference type="SAM" id="MobiDB-lite"/>
    </source>
</evidence>
<feature type="compositionally biased region" description="Acidic residues" evidence="1">
    <location>
        <begin position="321"/>
        <end position="332"/>
    </location>
</feature>
<keyword evidence="2" id="KW-0812">Transmembrane</keyword>
<gene>
    <name evidence="3" type="ORF">FHX53_002525</name>
</gene>
<dbReference type="Proteomes" id="UP000585905">
    <property type="component" value="Unassembled WGS sequence"/>
</dbReference>
<protein>
    <submittedName>
        <fullName evidence="3">Uncharacterized protein</fullName>
    </submittedName>
</protein>
<name>A0A839EH70_9MICO</name>
<feature type="transmembrane region" description="Helical" evidence="2">
    <location>
        <begin position="135"/>
        <end position="157"/>
    </location>
</feature>
<evidence type="ECO:0000256" key="2">
    <source>
        <dbReference type="SAM" id="Phobius"/>
    </source>
</evidence>
<accession>A0A839EH70</accession>
<feature type="transmembrane region" description="Helical" evidence="2">
    <location>
        <begin position="57"/>
        <end position="76"/>
    </location>
</feature>